<dbReference type="EnsemblMetazoa" id="G30967.3">
    <property type="protein sequence ID" value="G30967.3:cds"/>
    <property type="gene ID" value="G30967"/>
</dbReference>
<dbReference type="OrthoDB" id="10298945at2759"/>
<keyword evidence="1" id="KW-0732">Signal</keyword>
<feature type="chain" id="PRO_5036502484" description="Prokineticin domain-containing protein" evidence="1">
    <location>
        <begin position="23"/>
        <end position="111"/>
    </location>
</feature>
<evidence type="ECO:0000313" key="2">
    <source>
        <dbReference type="EnsemblMetazoa" id="G30967.3:cds"/>
    </source>
</evidence>
<protein>
    <recommendedName>
        <fullName evidence="4">Prokineticin domain-containing protein</fullName>
    </recommendedName>
</protein>
<evidence type="ECO:0008006" key="4">
    <source>
        <dbReference type="Google" id="ProtNLM"/>
    </source>
</evidence>
<accession>A0A8W8M262</accession>
<proteinExistence type="predicted"/>
<reference evidence="2" key="1">
    <citation type="submission" date="2022-08" db="UniProtKB">
        <authorList>
            <consortium name="EnsemblMetazoa"/>
        </authorList>
    </citation>
    <scope>IDENTIFICATION</scope>
    <source>
        <strain evidence="2">05x7-T-G4-1.051#20</strain>
    </source>
</reference>
<keyword evidence="3" id="KW-1185">Reference proteome</keyword>
<evidence type="ECO:0000313" key="3">
    <source>
        <dbReference type="Proteomes" id="UP000005408"/>
    </source>
</evidence>
<sequence>MIIPRPTLAIIILVICIHLVESQNLDWYKCHPECGVNECCLHIWNDFGKRGLYDVLGLRHRRVTNYCAPLLVENDVCYVQHASEQCPCAHGLICVPDPGELHNYLGHCRPG</sequence>
<feature type="signal peptide" evidence="1">
    <location>
        <begin position="1"/>
        <end position="22"/>
    </location>
</feature>
<organism evidence="2 3">
    <name type="scientific">Magallana gigas</name>
    <name type="common">Pacific oyster</name>
    <name type="synonym">Crassostrea gigas</name>
    <dbReference type="NCBI Taxonomy" id="29159"/>
    <lineage>
        <taxon>Eukaryota</taxon>
        <taxon>Metazoa</taxon>
        <taxon>Spiralia</taxon>
        <taxon>Lophotrochozoa</taxon>
        <taxon>Mollusca</taxon>
        <taxon>Bivalvia</taxon>
        <taxon>Autobranchia</taxon>
        <taxon>Pteriomorphia</taxon>
        <taxon>Ostreida</taxon>
        <taxon>Ostreoidea</taxon>
        <taxon>Ostreidae</taxon>
        <taxon>Magallana</taxon>
    </lineage>
</organism>
<dbReference type="Proteomes" id="UP000005408">
    <property type="component" value="Unassembled WGS sequence"/>
</dbReference>
<evidence type="ECO:0000256" key="1">
    <source>
        <dbReference type="SAM" id="SignalP"/>
    </source>
</evidence>
<name>A0A8W8M262_MAGGI</name>
<dbReference type="AlphaFoldDB" id="A0A8W8M262"/>